<protein>
    <submittedName>
        <fullName evidence="1">Uncharacterized protein</fullName>
    </submittedName>
</protein>
<proteinExistence type="predicted"/>
<organism evidence="1 2">
    <name type="scientific">Thalassospira profundimaris</name>
    <dbReference type="NCBI Taxonomy" id="502049"/>
    <lineage>
        <taxon>Bacteria</taxon>
        <taxon>Pseudomonadati</taxon>
        <taxon>Pseudomonadota</taxon>
        <taxon>Alphaproteobacteria</taxon>
        <taxon>Rhodospirillales</taxon>
        <taxon>Thalassospiraceae</taxon>
        <taxon>Thalassospira</taxon>
    </lineage>
</organism>
<dbReference type="AlphaFoldDB" id="A0A367WCZ0"/>
<evidence type="ECO:0000313" key="1">
    <source>
        <dbReference type="EMBL" id="RCK39129.1"/>
    </source>
</evidence>
<comment type="caution">
    <text evidence="1">The sequence shown here is derived from an EMBL/GenBank/DDBJ whole genome shotgun (WGS) entry which is preliminary data.</text>
</comment>
<gene>
    <name evidence="1" type="ORF">TH19_04945</name>
</gene>
<evidence type="ECO:0000313" key="2">
    <source>
        <dbReference type="Proteomes" id="UP000253226"/>
    </source>
</evidence>
<dbReference type="EMBL" id="JPWF01000002">
    <property type="protein sequence ID" value="RCK39129.1"/>
    <property type="molecule type" value="Genomic_DNA"/>
</dbReference>
<dbReference type="Proteomes" id="UP000253226">
    <property type="component" value="Unassembled WGS sequence"/>
</dbReference>
<accession>A0A367WCZ0</accession>
<sequence length="313" mass="34855">MAGRLCIVSLSFKKGEPMALKDEELMQIIVTADNAAFIDGVAPKGRVFPVIQSVMRQLGHESYQFAGVNENPLVKRIEELHSSMYRSKDLAIGGVHGGVYMFRDVFIQISVPLIYGTVELDILRLTDMSDMQKRLLAMNPAFFNQFADQFIDIFDFGAGFEGFDEARHLEERLLPKFGLAKYQLQAAAATLCSPFEFQGAVQSGLLAAELTIKAGLSAAGYTDQQLKKLNHDMSNCVNAFCEVYGDADFERMARVSGSLPKFVENRYSSEQPGRVETGEIVMKAQYIAGEVMRQLSGWSLRQRLDGVSERSYP</sequence>
<reference evidence="1 2" key="1">
    <citation type="submission" date="2014-07" db="EMBL/GenBank/DDBJ databases">
        <title>Draft genome sequence of Thalassospira profundimaris 35.</title>
        <authorList>
            <person name="Lai Q."/>
            <person name="Shao Z."/>
        </authorList>
    </citation>
    <scope>NUCLEOTIDE SEQUENCE [LARGE SCALE GENOMIC DNA]</scope>
    <source>
        <strain evidence="1 2">35</strain>
    </source>
</reference>
<name>A0A367WCZ0_9PROT</name>